<keyword evidence="2" id="KW-0433">Leucine-rich repeat</keyword>
<proteinExistence type="predicted"/>
<evidence type="ECO:0000313" key="12">
    <source>
        <dbReference type="EMBL" id="KHN28494.1"/>
    </source>
</evidence>
<dbReference type="Pfam" id="PF00560">
    <property type="entry name" value="LRR_1"/>
    <property type="match status" value="3"/>
</dbReference>
<feature type="region of interest" description="Disordered" evidence="10">
    <location>
        <begin position="42"/>
        <end position="66"/>
    </location>
</feature>
<feature type="domain" description="Leucine-rich repeat-containing N-terminal plant-type" evidence="11">
    <location>
        <begin position="175"/>
        <end position="216"/>
    </location>
</feature>
<protein>
    <submittedName>
        <fullName evidence="12">Receptor-like protein 12</fullName>
        <ecNumber evidence="12">2.7.11.1</ecNumber>
    </submittedName>
</protein>
<keyword evidence="4" id="KW-0732">Signal</keyword>
<evidence type="ECO:0000256" key="1">
    <source>
        <dbReference type="ARBA" id="ARBA00004479"/>
    </source>
</evidence>
<name>A0A0B2R8K3_GLYSO</name>
<dbReference type="InterPro" id="IPR001611">
    <property type="entry name" value="Leu-rich_rpt"/>
</dbReference>
<sequence>MNQNSCEFGSSSSSGGALRPPNRLNSNVMLIDQMGVFASQSQSNSVSQRLSSPNLSAASSHSSLATSHAPLPNCSHALQLGHSLPPHKGHRRCSSESPIGITDFIQSVPESVSSKTWSDCQNLASRGGNSGFEKPIQLVLKEPMKDMDHVDGFGINHYVSLSVELNENSPSQIVEDQQQSLLKLKNSLKFKTNKSKKVLSWNQSIDFCEWRGVACDEEGQVTGLDLSGESMYGGFDNSSTLFSLQNLQILNLSANNFSYEIPSGLNKLKNLTYLNLSHAGFVGQIPTEISSLTRLVTLDMSCLSYLYGQPLKLENIDLQMLVRNLTMLRQLYMDGVIVTTQGNTWSNALFQLVSLQELTMSNCNLSGPLDPSLTRL</sequence>
<feature type="region of interest" description="Disordered" evidence="10">
    <location>
        <begin position="1"/>
        <end position="23"/>
    </location>
</feature>
<evidence type="ECO:0000259" key="11">
    <source>
        <dbReference type="Pfam" id="PF08263"/>
    </source>
</evidence>
<dbReference type="AlphaFoldDB" id="A0A0B2R8K3"/>
<keyword evidence="8 12" id="KW-0675">Receptor</keyword>
<dbReference type="Proteomes" id="UP000053555">
    <property type="component" value="Unassembled WGS sequence"/>
</dbReference>
<dbReference type="GO" id="GO:0016020">
    <property type="term" value="C:membrane"/>
    <property type="evidence" value="ECO:0007669"/>
    <property type="project" value="UniProtKB-SubCell"/>
</dbReference>
<evidence type="ECO:0000256" key="10">
    <source>
        <dbReference type="SAM" id="MobiDB-lite"/>
    </source>
</evidence>
<dbReference type="Pfam" id="PF08263">
    <property type="entry name" value="LRRNT_2"/>
    <property type="match status" value="1"/>
</dbReference>
<gene>
    <name evidence="12" type="ORF">glysoja_040410</name>
</gene>
<keyword evidence="7" id="KW-0472">Membrane</keyword>
<evidence type="ECO:0000256" key="5">
    <source>
        <dbReference type="ARBA" id="ARBA00022737"/>
    </source>
</evidence>
<dbReference type="SUPFAM" id="SSF52058">
    <property type="entry name" value="L domain-like"/>
    <property type="match status" value="1"/>
</dbReference>
<dbReference type="InterPro" id="IPR046956">
    <property type="entry name" value="RLP23-like"/>
</dbReference>
<evidence type="ECO:0000256" key="3">
    <source>
        <dbReference type="ARBA" id="ARBA00022692"/>
    </source>
</evidence>
<evidence type="ECO:0000256" key="6">
    <source>
        <dbReference type="ARBA" id="ARBA00022989"/>
    </source>
</evidence>
<dbReference type="InterPro" id="IPR032675">
    <property type="entry name" value="LRR_dom_sf"/>
</dbReference>
<keyword evidence="9" id="KW-0325">Glycoprotein</keyword>
<dbReference type="EC" id="2.7.11.1" evidence="12"/>
<evidence type="ECO:0000256" key="8">
    <source>
        <dbReference type="ARBA" id="ARBA00023170"/>
    </source>
</evidence>
<keyword evidence="6" id="KW-1133">Transmembrane helix</keyword>
<dbReference type="GO" id="GO:0004674">
    <property type="term" value="F:protein serine/threonine kinase activity"/>
    <property type="evidence" value="ECO:0007669"/>
    <property type="project" value="UniProtKB-EC"/>
</dbReference>
<dbReference type="InterPro" id="IPR013210">
    <property type="entry name" value="LRR_N_plant-typ"/>
</dbReference>
<evidence type="ECO:0000256" key="7">
    <source>
        <dbReference type="ARBA" id="ARBA00023136"/>
    </source>
</evidence>
<accession>A0A0B2R8K3</accession>
<dbReference type="EMBL" id="KN652673">
    <property type="protein sequence ID" value="KHN28494.1"/>
    <property type="molecule type" value="Genomic_DNA"/>
</dbReference>
<evidence type="ECO:0000256" key="4">
    <source>
        <dbReference type="ARBA" id="ARBA00022729"/>
    </source>
</evidence>
<reference evidence="12" key="1">
    <citation type="submission" date="2014-07" db="EMBL/GenBank/DDBJ databases">
        <title>Identification of a novel salt tolerance gene in wild soybean by whole-genome sequencing.</title>
        <authorList>
            <person name="Lam H.-M."/>
            <person name="Qi X."/>
            <person name="Li M.-W."/>
            <person name="Liu X."/>
            <person name="Xie M."/>
            <person name="Ni M."/>
            <person name="Xu X."/>
        </authorList>
    </citation>
    <scope>NUCLEOTIDE SEQUENCE [LARGE SCALE GENOMIC DNA]</scope>
    <source>
        <tissue evidence="12">Root</tissue>
    </source>
</reference>
<keyword evidence="3" id="KW-0812">Transmembrane</keyword>
<dbReference type="PANTHER" id="PTHR48061:SF49">
    <property type="entry name" value="DISEASE RESISTANCE FAMILY PROTEIN_LRR PROTEIN"/>
    <property type="match status" value="1"/>
</dbReference>
<keyword evidence="5" id="KW-0677">Repeat</keyword>
<evidence type="ECO:0000256" key="9">
    <source>
        <dbReference type="ARBA" id="ARBA00023180"/>
    </source>
</evidence>
<dbReference type="PANTHER" id="PTHR48061">
    <property type="entry name" value="LEUCINE-RICH REPEAT RECEPTOR PROTEIN KINASE EMS1-LIKE-RELATED"/>
    <property type="match status" value="1"/>
</dbReference>
<dbReference type="Gene3D" id="3.80.10.10">
    <property type="entry name" value="Ribonuclease Inhibitor"/>
    <property type="match status" value="1"/>
</dbReference>
<keyword evidence="12" id="KW-0808">Transferase</keyword>
<evidence type="ECO:0000256" key="2">
    <source>
        <dbReference type="ARBA" id="ARBA00022614"/>
    </source>
</evidence>
<organism evidence="12">
    <name type="scientific">Glycine soja</name>
    <name type="common">Wild soybean</name>
    <dbReference type="NCBI Taxonomy" id="3848"/>
    <lineage>
        <taxon>Eukaryota</taxon>
        <taxon>Viridiplantae</taxon>
        <taxon>Streptophyta</taxon>
        <taxon>Embryophyta</taxon>
        <taxon>Tracheophyta</taxon>
        <taxon>Spermatophyta</taxon>
        <taxon>Magnoliopsida</taxon>
        <taxon>eudicotyledons</taxon>
        <taxon>Gunneridae</taxon>
        <taxon>Pentapetalae</taxon>
        <taxon>rosids</taxon>
        <taxon>fabids</taxon>
        <taxon>Fabales</taxon>
        <taxon>Fabaceae</taxon>
        <taxon>Papilionoideae</taxon>
        <taxon>50 kb inversion clade</taxon>
        <taxon>NPAAA clade</taxon>
        <taxon>indigoferoid/millettioid clade</taxon>
        <taxon>Phaseoleae</taxon>
        <taxon>Glycine</taxon>
        <taxon>Glycine subgen. Soja</taxon>
    </lineage>
</organism>
<comment type="subcellular location">
    <subcellularLocation>
        <location evidence="1">Membrane</location>
        <topology evidence="1">Single-pass type I membrane protein</topology>
    </subcellularLocation>
</comment>